<keyword evidence="5" id="KW-0572">Peptidoglycan-anchor</keyword>
<evidence type="ECO:0000313" key="9">
    <source>
        <dbReference type="EMBL" id="VSJ53391.1"/>
    </source>
</evidence>
<dbReference type="PROSITE" id="PS50847">
    <property type="entry name" value="GRAM_POS_ANCHORING"/>
    <property type="match status" value="1"/>
</dbReference>
<dbReference type="Gene3D" id="2.60.40.4300">
    <property type="match status" value="2"/>
</dbReference>
<dbReference type="InterPro" id="IPR019931">
    <property type="entry name" value="LPXTG_anchor"/>
</dbReference>
<dbReference type="Pfam" id="PF04650">
    <property type="entry name" value="YSIRK_signal"/>
    <property type="match status" value="1"/>
</dbReference>
<feature type="region of interest" description="Disordered" evidence="6">
    <location>
        <begin position="62"/>
        <end position="189"/>
    </location>
</feature>
<reference evidence="9 10" key="1">
    <citation type="submission" date="2019-04" db="EMBL/GenBank/DDBJ databases">
        <authorList>
            <consortium name="Pathogen Informatics"/>
        </authorList>
    </citation>
    <scope>NUCLEOTIDE SEQUENCE [LARGE SCALE GENOMIC DNA]</scope>
    <source>
        <strain evidence="9 10">GPSC38</strain>
    </source>
</reference>
<keyword evidence="7" id="KW-0472">Membrane</keyword>
<feature type="compositionally biased region" description="Basic and acidic residues" evidence="6">
    <location>
        <begin position="64"/>
        <end position="79"/>
    </location>
</feature>
<dbReference type="InterPro" id="IPR009459">
    <property type="entry name" value="MucBP_dom"/>
</dbReference>
<keyword evidence="3" id="KW-0732">Signal</keyword>
<dbReference type="AlphaFoldDB" id="A0A0T8VUL3"/>
<feature type="compositionally biased region" description="Low complexity" evidence="6">
    <location>
        <begin position="89"/>
        <end position="104"/>
    </location>
</feature>
<dbReference type="NCBIfam" id="TIGR01168">
    <property type="entry name" value="YSIRK_signal"/>
    <property type="match status" value="1"/>
</dbReference>
<organism evidence="9 10">
    <name type="scientific">Streptococcus pneumoniae</name>
    <dbReference type="NCBI Taxonomy" id="1313"/>
    <lineage>
        <taxon>Bacteria</taxon>
        <taxon>Bacillati</taxon>
        <taxon>Bacillota</taxon>
        <taxon>Bacilli</taxon>
        <taxon>Lactobacillales</taxon>
        <taxon>Streptococcaceae</taxon>
        <taxon>Streptococcus</taxon>
    </lineage>
</organism>
<keyword evidence="7" id="KW-0812">Transmembrane</keyword>
<dbReference type="NCBIfam" id="TIGR01167">
    <property type="entry name" value="LPXTG_anchor"/>
    <property type="match status" value="1"/>
</dbReference>
<feature type="compositionally biased region" description="Polar residues" evidence="6">
    <location>
        <begin position="166"/>
        <end position="183"/>
    </location>
</feature>
<dbReference type="Proteomes" id="UP000314170">
    <property type="component" value="Unassembled WGS sequence"/>
</dbReference>
<evidence type="ECO:0000313" key="10">
    <source>
        <dbReference type="Proteomes" id="UP000314170"/>
    </source>
</evidence>
<dbReference type="Pfam" id="PF17966">
    <property type="entry name" value="Muc_B2"/>
    <property type="match status" value="2"/>
</dbReference>
<feature type="domain" description="Gram-positive cocci surface proteins LPxTG" evidence="8">
    <location>
        <begin position="851"/>
        <end position="884"/>
    </location>
</feature>
<evidence type="ECO:0000256" key="7">
    <source>
        <dbReference type="SAM" id="Phobius"/>
    </source>
</evidence>
<proteinExistence type="predicted"/>
<feature type="compositionally biased region" description="Low complexity" evidence="6">
    <location>
        <begin position="771"/>
        <end position="784"/>
    </location>
</feature>
<name>A0A0T8VUL3_STREE</name>
<feature type="compositionally biased region" description="Basic and acidic residues" evidence="6">
    <location>
        <begin position="117"/>
        <end position="140"/>
    </location>
</feature>
<keyword evidence="7" id="KW-1133">Transmembrane helix</keyword>
<evidence type="ECO:0000256" key="4">
    <source>
        <dbReference type="ARBA" id="ARBA00022737"/>
    </source>
</evidence>
<feature type="region of interest" description="Disordered" evidence="6">
    <location>
        <begin position="545"/>
        <end position="640"/>
    </location>
</feature>
<dbReference type="InterPro" id="IPR041495">
    <property type="entry name" value="Mub_B2"/>
</dbReference>
<accession>A0A0T8VUL3</accession>
<dbReference type="Pfam" id="PF00746">
    <property type="entry name" value="Gram_pos_anchor"/>
    <property type="match status" value="1"/>
</dbReference>
<evidence type="ECO:0000256" key="5">
    <source>
        <dbReference type="ARBA" id="ARBA00023088"/>
    </source>
</evidence>
<keyword evidence="1" id="KW-0134">Cell wall</keyword>
<dbReference type="RefSeq" id="WP_050267461.1">
    <property type="nucleotide sequence ID" value="NZ_CMPS01000016.1"/>
</dbReference>
<dbReference type="InterPro" id="IPR005877">
    <property type="entry name" value="YSIRK_signal_dom"/>
</dbReference>
<feature type="transmembrane region" description="Helical" evidence="7">
    <location>
        <begin position="21"/>
        <end position="41"/>
    </location>
</feature>
<feature type="region of interest" description="Disordered" evidence="6">
    <location>
        <begin position="718"/>
        <end position="813"/>
    </location>
</feature>
<evidence type="ECO:0000256" key="2">
    <source>
        <dbReference type="ARBA" id="ARBA00022525"/>
    </source>
</evidence>
<keyword evidence="2" id="KW-0964">Secreted</keyword>
<protein>
    <submittedName>
        <fullName evidence="9">MucBP domain protein</fullName>
    </submittedName>
</protein>
<evidence type="ECO:0000256" key="3">
    <source>
        <dbReference type="ARBA" id="ARBA00022729"/>
    </source>
</evidence>
<feature type="compositionally biased region" description="Low complexity" evidence="6">
    <location>
        <begin position="598"/>
        <end position="611"/>
    </location>
</feature>
<sequence>MKIKSNRQTDFRTEKYTCFGIRKYSFGVASVAIATGLMFLGSGTVSANEPTSKETGDQVVVENNKSDLLKENQRTESRYESPAVIPVTNSKESQSSENNKEIQSLPSESTTNSVLKDAVENEVEKVEKQPNKSNVEDRSVSTDTDVSLRRTRRDLDSNIVEKAGSISITSPKENTSSDSSHPNGFSPVTKYHDASDGWYTFVQLDQQRQNQNIRVVDSYDGYVVVSAKSEQTSAGFTTDGTLKLEFYNRNNELQQEIIMDKNTNSLEFVFNRNKKLIINRTANSISIGDMPYTRKTRNQIANFNILYNGPEISNKQGQGPFYADGWLIPTNNSVTVRFKDKDTNRELVPSHTLNGLTGMRFDTTAAELKGYELVEKEIVGSPNGYISPWKKVGDSFTKVTQPNLEVKYTLLDMDGTMKTEVYYSGKKIHEITLKKGETSYYNGTAANRRPYTQVLENPFLVATNEVVYYYKATTPIVNDVTKPTKQTVTFEGAGDKTPVANVQNDYTFTGKENKADGTTTWTETSHTYGKVNVPVVDGYYSDKAEAGSKTVTPEQPEATEKVTYKPLGSLVPKSDDPKFPSTPDVKYPNDPTDPTKPGKPVVPDVPGYKPYLLDPKDPSKPGQLVEPGKELPNLPTNPGDDTPIIYVPIVNDVTKPTKQTVTFEGAGDKTPVANVQNDYTFTGKENKADGTTTWTETSHTYGKVNVPVVDGYYSDKAEAGSKTVTPEQPEATEKVTYKPLGSLVPKSDDPKFPSTPDVKYPNDPTDPTKPGKPVVPDVPGYKPYLLDPKDPSKPGQLVEPGKELPNLPTNPGDDTPIIYVPIVNDVTKPTKQTVTFEGAGDKTPVANVQKLPNTGTEDHSSLAALGLLGLMSGFGLVACKKKED</sequence>
<keyword evidence="4" id="KW-0677">Repeat</keyword>
<dbReference type="EMBL" id="CABBZR010000010">
    <property type="protein sequence ID" value="VSJ53391.1"/>
    <property type="molecule type" value="Genomic_DNA"/>
</dbReference>
<evidence type="ECO:0000256" key="6">
    <source>
        <dbReference type="SAM" id="MobiDB-lite"/>
    </source>
</evidence>
<evidence type="ECO:0000256" key="1">
    <source>
        <dbReference type="ARBA" id="ARBA00022512"/>
    </source>
</evidence>
<dbReference type="Pfam" id="PF06458">
    <property type="entry name" value="MucBP"/>
    <property type="match status" value="1"/>
</dbReference>
<gene>
    <name evidence="9" type="primary">mucB</name>
    <name evidence="9" type="ORF">SAMEA104154639_01559</name>
</gene>
<evidence type="ECO:0000259" key="8">
    <source>
        <dbReference type="PROSITE" id="PS50847"/>
    </source>
</evidence>
<feature type="compositionally biased region" description="Polar residues" evidence="6">
    <location>
        <begin position="105"/>
        <end position="114"/>
    </location>
</feature>